<evidence type="ECO:0000259" key="8">
    <source>
        <dbReference type="Pfam" id="PF06271"/>
    </source>
</evidence>
<evidence type="ECO:0000256" key="2">
    <source>
        <dbReference type="ARBA" id="ARBA00022475"/>
    </source>
</evidence>
<sequence>MKIYLARNQVQAGPYTLEELNTMLASGEVVLDDLIWHSPMTTWQRLGDLTQNQSYYQPKNTLPPEPATLAEIKEKTEPRGFGDNVDFNPNHAQSADKPKRVSVEELYGKKPVQPAVNSAHQQPGQPSDVVVSKDTQAVLATIGSRFMAVMINFVLFMLALMPFLQQFMALNPDPILLNTGDFETRMAYAQELAAQMPAQTMTLSSILIIAYIIIQFILIISRAQSFGKLVAGIRTVDAQTLEKPNFFKRVVLRVVVLFFIYQLASALPIAINMALILLMINYIMAARSPIKQGWHDKLAGTIVVKTSEVKFKKKSDQ</sequence>
<evidence type="ECO:0000256" key="4">
    <source>
        <dbReference type="ARBA" id="ARBA00022989"/>
    </source>
</evidence>
<feature type="domain" description="GYF" evidence="9">
    <location>
        <begin position="4"/>
        <end position="50"/>
    </location>
</feature>
<evidence type="ECO:0000256" key="5">
    <source>
        <dbReference type="ARBA" id="ARBA00023136"/>
    </source>
</evidence>
<evidence type="ECO:0008006" key="12">
    <source>
        <dbReference type="Google" id="ProtNLM"/>
    </source>
</evidence>
<evidence type="ECO:0000259" key="9">
    <source>
        <dbReference type="Pfam" id="PF14237"/>
    </source>
</evidence>
<keyword evidence="4 7" id="KW-1133">Transmembrane helix</keyword>
<dbReference type="RefSeq" id="WP_064609932.1">
    <property type="nucleotide sequence ID" value="NZ_LXHB01000019.1"/>
</dbReference>
<feature type="region of interest" description="Disordered" evidence="6">
    <location>
        <begin position="78"/>
        <end position="100"/>
    </location>
</feature>
<evidence type="ECO:0000256" key="1">
    <source>
        <dbReference type="ARBA" id="ARBA00004651"/>
    </source>
</evidence>
<evidence type="ECO:0000256" key="6">
    <source>
        <dbReference type="SAM" id="MobiDB-lite"/>
    </source>
</evidence>
<feature type="domain" description="RDD" evidence="8">
    <location>
        <begin position="140"/>
        <end position="300"/>
    </location>
</feature>
<keyword evidence="5 7" id="KW-0472">Membrane</keyword>
<comment type="caution">
    <text evidence="10">The sequence shown here is derived from an EMBL/GenBank/DDBJ whole genome shotgun (WGS) entry which is preliminary data.</text>
</comment>
<evidence type="ECO:0000313" key="11">
    <source>
        <dbReference type="Proteomes" id="UP000078228"/>
    </source>
</evidence>
<accession>A0A198UEB7</accession>
<keyword evidence="2" id="KW-1003">Cell membrane</keyword>
<dbReference type="PANTHER" id="PTHR36115">
    <property type="entry name" value="PROLINE-RICH ANTIGEN HOMOLOG-RELATED"/>
    <property type="match status" value="1"/>
</dbReference>
<keyword evidence="11" id="KW-1185">Reference proteome</keyword>
<dbReference type="InterPro" id="IPR025640">
    <property type="entry name" value="GYF_2"/>
</dbReference>
<dbReference type="EMBL" id="LXHC01000028">
    <property type="protein sequence ID" value="OAU94735.1"/>
    <property type="molecule type" value="Genomic_DNA"/>
</dbReference>
<feature type="transmembrane region" description="Helical" evidence="7">
    <location>
        <begin position="201"/>
        <end position="220"/>
    </location>
</feature>
<dbReference type="InterPro" id="IPR051791">
    <property type="entry name" value="Pra-immunoreactive"/>
</dbReference>
<dbReference type="InterPro" id="IPR010432">
    <property type="entry name" value="RDD"/>
</dbReference>
<evidence type="ECO:0000256" key="7">
    <source>
        <dbReference type="SAM" id="Phobius"/>
    </source>
</evidence>
<feature type="transmembrane region" description="Helical" evidence="7">
    <location>
        <begin position="250"/>
        <end position="283"/>
    </location>
</feature>
<keyword evidence="3 7" id="KW-0812">Transmembrane</keyword>
<organism evidence="10 11">
    <name type="scientific">Moraxella catarrhalis</name>
    <name type="common">Branhamella catarrhalis</name>
    <dbReference type="NCBI Taxonomy" id="480"/>
    <lineage>
        <taxon>Bacteria</taxon>
        <taxon>Pseudomonadati</taxon>
        <taxon>Pseudomonadota</taxon>
        <taxon>Gammaproteobacteria</taxon>
        <taxon>Moraxellales</taxon>
        <taxon>Moraxellaceae</taxon>
        <taxon>Moraxella</taxon>
    </lineage>
</organism>
<proteinExistence type="predicted"/>
<dbReference type="PATRIC" id="fig|480.237.peg.196"/>
<comment type="subcellular location">
    <subcellularLocation>
        <location evidence="1">Cell membrane</location>
        <topology evidence="1">Multi-pass membrane protein</topology>
    </subcellularLocation>
</comment>
<dbReference type="Pfam" id="PF06271">
    <property type="entry name" value="RDD"/>
    <property type="match status" value="1"/>
</dbReference>
<gene>
    <name evidence="10" type="ORF">AO384_2092</name>
</gene>
<dbReference type="Pfam" id="PF14237">
    <property type="entry name" value="GYF_2"/>
    <property type="match status" value="1"/>
</dbReference>
<name>A0A198UEB7_MORCA</name>
<dbReference type="AlphaFoldDB" id="A0A198UEB7"/>
<feature type="transmembrane region" description="Helical" evidence="7">
    <location>
        <begin position="146"/>
        <end position="164"/>
    </location>
</feature>
<dbReference type="GO" id="GO:0005886">
    <property type="term" value="C:plasma membrane"/>
    <property type="evidence" value="ECO:0007669"/>
    <property type="project" value="UniProtKB-SubCell"/>
</dbReference>
<evidence type="ECO:0000313" key="10">
    <source>
        <dbReference type="EMBL" id="OAU94735.1"/>
    </source>
</evidence>
<protein>
    <recommendedName>
        <fullName evidence="12">RDD family protein</fullName>
    </recommendedName>
</protein>
<dbReference type="Proteomes" id="UP000078228">
    <property type="component" value="Unassembled WGS sequence"/>
</dbReference>
<dbReference type="PANTHER" id="PTHR36115:SF4">
    <property type="entry name" value="MEMBRANE PROTEIN"/>
    <property type="match status" value="1"/>
</dbReference>
<dbReference type="OrthoDB" id="8612316at2"/>
<reference evidence="10 11" key="1">
    <citation type="journal article" date="2016" name="Genome Biol. Evol.">
        <title>Comparative Genomic Analyses of the Moraxella catarrhalis Serosensitive and Seroresistant Lineages Demonstrate Their Independent Evolution.</title>
        <authorList>
            <person name="Earl J.P."/>
            <person name="de Vries S.P."/>
            <person name="Ahmed A."/>
            <person name="Powell E."/>
            <person name="Schultz M.P."/>
            <person name="Hermans P.W."/>
            <person name="Hill D.J."/>
            <person name="Zhou Z."/>
            <person name="Constantinidou C.I."/>
            <person name="Hu F.Z."/>
            <person name="Bootsma H.J."/>
            <person name="Ehrlich G.D."/>
        </authorList>
    </citation>
    <scope>NUCLEOTIDE SEQUENCE [LARGE SCALE GENOMIC DNA]</scope>
    <source>
        <strain evidence="10 11">Z7542</strain>
    </source>
</reference>
<evidence type="ECO:0000256" key="3">
    <source>
        <dbReference type="ARBA" id="ARBA00022692"/>
    </source>
</evidence>